<reference evidence="1" key="1">
    <citation type="submission" date="2023-06" db="EMBL/GenBank/DDBJ databases">
        <authorList>
            <person name="Kurt Z."/>
        </authorList>
    </citation>
    <scope>NUCLEOTIDE SEQUENCE</scope>
</reference>
<reference evidence="2 3" key="2">
    <citation type="submission" date="2024-07" db="EMBL/GenBank/DDBJ databases">
        <authorList>
            <person name="Akdeniz Z."/>
        </authorList>
    </citation>
    <scope>NUCLEOTIDE SEQUENCE [LARGE SCALE GENOMIC DNA]</scope>
</reference>
<dbReference type="Proteomes" id="UP001642409">
    <property type="component" value="Unassembled WGS sequence"/>
</dbReference>
<protein>
    <submittedName>
        <fullName evidence="2">Hypothetical_protein</fullName>
    </submittedName>
</protein>
<sequence length="133" mass="15167">MILLKTCFQRGKSLIFLPGFELGGLKSRVGFDFRQGKYRSEKIKGRERSKAAERERGRRTREELVGKIKAASALRSSRQLNSLAFSCLPEYNPAEIQLSLAFWRICSKSAPKELKVHFPYQDSRPKPGIGSEF</sequence>
<dbReference type="EMBL" id="CAXDID020000698">
    <property type="protein sequence ID" value="CAL6110892.1"/>
    <property type="molecule type" value="Genomic_DNA"/>
</dbReference>
<evidence type="ECO:0000313" key="2">
    <source>
        <dbReference type="EMBL" id="CAL6110892.1"/>
    </source>
</evidence>
<dbReference type="EMBL" id="CATOUU010000256">
    <property type="protein sequence ID" value="CAI9922596.1"/>
    <property type="molecule type" value="Genomic_DNA"/>
</dbReference>
<evidence type="ECO:0000313" key="3">
    <source>
        <dbReference type="Proteomes" id="UP001642409"/>
    </source>
</evidence>
<gene>
    <name evidence="1" type="ORF">HINF_LOCUS10241</name>
    <name evidence="2" type="ORF">HINF_LOCUS76133</name>
</gene>
<evidence type="ECO:0000313" key="1">
    <source>
        <dbReference type="EMBL" id="CAI9922596.1"/>
    </source>
</evidence>
<name>A0AA86NPE0_9EUKA</name>
<accession>A0AA86NPE0</accession>
<organism evidence="1">
    <name type="scientific">Hexamita inflata</name>
    <dbReference type="NCBI Taxonomy" id="28002"/>
    <lineage>
        <taxon>Eukaryota</taxon>
        <taxon>Metamonada</taxon>
        <taxon>Diplomonadida</taxon>
        <taxon>Hexamitidae</taxon>
        <taxon>Hexamitinae</taxon>
        <taxon>Hexamita</taxon>
    </lineage>
</organism>
<comment type="caution">
    <text evidence="1">The sequence shown here is derived from an EMBL/GenBank/DDBJ whole genome shotgun (WGS) entry which is preliminary data.</text>
</comment>
<dbReference type="AlphaFoldDB" id="A0AA86NPE0"/>
<keyword evidence="3" id="KW-1185">Reference proteome</keyword>
<proteinExistence type="predicted"/>